<comment type="caution">
    <text evidence="8">The sequence shown here is derived from an EMBL/GenBank/DDBJ whole genome shotgun (WGS) entry which is preliminary data.</text>
</comment>
<keyword evidence="1" id="KW-0540">Nuclease</keyword>
<evidence type="ECO:0000256" key="4">
    <source>
        <dbReference type="ARBA" id="ARBA00022801"/>
    </source>
</evidence>
<dbReference type="SUPFAM" id="SSF48537">
    <property type="entry name" value="Phospholipase C/P1 nuclease"/>
    <property type="match status" value="1"/>
</dbReference>
<dbReference type="Pfam" id="PF02265">
    <property type="entry name" value="S1-P1_nuclease"/>
    <property type="match status" value="1"/>
</dbReference>
<sequence>MRRAWFLALLTALPAPALAWDGTGHMMVAAVAYDRLTPAARSKADALLRRNPDYASWVANVAPADRARAAFVHAATWPDDIKGRHGYIAASEDPNAPAAMRITGYADRQEHREWHYVDIAFSPDGKRVNPPPKANAQAMIVAMRGVLATADRTADARSYSLVWLLHLVGDIHQPLHAAERVTAEMPDGDRGGNSVHVCTTSCGHNLHAVWDDILGQNLSMDAVLAKAKALPAAPAPAAAKTDPAAWAQESNALARSVVYAPPVQAEGQNFQLDMAYLQRAEAVAQSQVALAGARLALLLNTALR</sequence>
<gene>
    <name evidence="8" type="ORF">Q7A36_00675</name>
</gene>
<evidence type="ECO:0000256" key="6">
    <source>
        <dbReference type="ARBA" id="ARBA00023180"/>
    </source>
</evidence>
<evidence type="ECO:0000313" key="8">
    <source>
        <dbReference type="EMBL" id="MDO9706835.1"/>
    </source>
</evidence>
<evidence type="ECO:0000313" key="9">
    <source>
        <dbReference type="Proteomes" id="UP001243009"/>
    </source>
</evidence>
<keyword evidence="9" id="KW-1185">Reference proteome</keyword>
<evidence type="ECO:0000256" key="1">
    <source>
        <dbReference type="ARBA" id="ARBA00022722"/>
    </source>
</evidence>
<evidence type="ECO:0000256" key="2">
    <source>
        <dbReference type="ARBA" id="ARBA00022723"/>
    </source>
</evidence>
<keyword evidence="4" id="KW-0378">Hydrolase</keyword>
<reference evidence="8 9" key="1">
    <citation type="submission" date="2023-08" db="EMBL/GenBank/DDBJ databases">
        <title>The draft genome sequence of Paracraurococcus sp. LOR1-02.</title>
        <authorList>
            <person name="Kingkaew E."/>
            <person name="Tanasupawat S."/>
        </authorList>
    </citation>
    <scope>NUCLEOTIDE SEQUENCE [LARGE SCALE GENOMIC DNA]</scope>
    <source>
        <strain evidence="8 9">LOR1-02</strain>
    </source>
</reference>
<dbReference type="Gene3D" id="1.10.575.10">
    <property type="entry name" value="P1 Nuclease"/>
    <property type="match status" value="1"/>
</dbReference>
<name>A0ABT9DSG0_9PROT</name>
<accession>A0ABT9DSG0</accession>
<dbReference type="InterPro" id="IPR003154">
    <property type="entry name" value="S1/P1nuclease"/>
</dbReference>
<evidence type="ECO:0000256" key="7">
    <source>
        <dbReference type="SAM" id="SignalP"/>
    </source>
</evidence>
<evidence type="ECO:0000256" key="3">
    <source>
        <dbReference type="ARBA" id="ARBA00022759"/>
    </source>
</evidence>
<dbReference type="InterPro" id="IPR008947">
    <property type="entry name" value="PLipase_C/P1_nuclease_dom_sf"/>
</dbReference>
<keyword evidence="6" id="KW-0325">Glycoprotein</keyword>
<feature type="signal peptide" evidence="7">
    <location>
        <begin position="1"/>
        <end position="19"/>
    </location>
</feature>
<keyword evidence="3" id="KW-0255">Endonuclease</keyword>
<feature type="chain" id="PRO_5046588637" evidence="7">
    <location>
        <begin position="20"/>
        <end position="304"/>
    </location>
</feature>
<dbReference type="PANTHER" id="PTHR33146:SF10">
    <property type="entry name" value="STRAND-SPECIFIC NUCLEASE, PUTATIVE-RELATED"/>
    <property type="match status" value="1"/>
</dbReference>
<dbReference type="EMBL" id="JAUTWS010000001">
    <property type="protein sequence ID" value="MDO9706835.1"/>
    <property type="molecule type" value="Genomic_DNA"/>
</dbReference>
<protein>
    <submittedName>
        <fullName evidence="8">S1/P1 nuclease</fullName>
    </submittedName>
</protein>
<proteinExistence type="predicted"/>
<keyword evidence="2" id="KW-0479">Metal-binding</keyword>
<organism evidence="8 9">
    <name type="scientific">Paracraurococcus lichenis</name>
    <dbReference type="NCBI Taxonomy" id="3064888"/>
    <lineage>
        <taxon>Bacteria</taxon>
        <taxon>Pseudomonadati</taxon>
        <taxon>Pseudomonadota</taxon>
        <taxon>Alphaproteobacteria</taxon>
        <taxon>Acetobacterales</taxon>
        <taxon>Roseomonadaceae</taxon>
        <taxon>Paracraurococcus</taxon>
    </lineage>
</organism>
<evidence type="ECO:0000256" key="5">
    <source>
        <dbReference type="ARBA" id="ARBA00023157"/>
    </source>
</evidence>
<keyword evidence="7" id="KW-0732">Signal</keyword>
<dbReference type="CDD" id="cd11010">
    <property type="entry name" value="S1-P1_nuclease"/>
    <property type="match status" value="1"/>
</dbReference>
<dbReference type="RefSeq" id="WP_305101707.1">
    <property type="nucleotide sequence ID" value="NZ_JAUTWS010000001.1"/>
</dbReference>
<keyword evidence="5" id="KW-1015">Disulfide bond</keyword>
<dbReference type="Proteomes" id="UP001243009">
    <property type="component" value="Unassembled WGS sequence"/>
</dbReference>
<dbReference type="PANTHER" id="PTHR33146">
    <property type="entry name" value="ENDONUCLEASE 4"/>
    <property type="match status" value="1"/>
</dbReference>